<evidence type="ECO:0000313" key="3">
    <source>
        <dbReference type="EMBL" id="RVX18058.1"/>
    </source>
</evidence>
<dbReference type="EMBL" id="QGNW01000012">
    <property type="protein sequence ID" value="RVX18058.1"/>
    <property type="molecule type" value="Genomic_DNA"/>
</dbReference>
<reference evidence="3 4" key="1">
    <citation type="journal article" date="2018" name="PLoS Genet.">
        <title>Population sequencing reveals clonal diversity and ancestral inbreeding in the grapevine cultivar Chardonnay.</title>
        <authorList>
            <person name="Roach M.J."/>
            <person name="Johnson D.L."/>
            <person name="Bohlmann J."/>
            <person name="van Vuuren H.J."/>
            <person name="Jones S.J."/>
            <person name="Pretorius I.S."/>
            <person name="Schmidt S.A."/>
            <person name="Borneman A.R."/>
        </authorList>
    </citation>
    <scope>NUCLEOTIDE SEQUENCE [LARGE SCALE GENOMIC DNA]</scope>
    <source>
        <strain evidence="4">cv. Chardonnay</strain>
        <tissue evidence="3">Leaf</tissue>
    </source>
</reference>
<dbReference type="OrthoDB" id="2306at2759"/>
<dbReference type="PANTHER" id="PTHR19856:SF0">
    <property type="entry name" value="WD REPEAT-CONTAINING PROTEIN 1"/>
    <property type="match status" value="1"/>
</dbReference>
<organism evidence="3 4">
    <name type="scientific">Vitis vinifera</name>
    <name type="common">Grape</name>
    <dbReference type="NCBI Taxonomy" id="29760"/>
    <lineage>
        <taxon>Eukaryota</taxon>
        <taxon>Viridiplantae</taxon>
        <taxon>Streptophyta</taxon>
        <taxon>Embryophyta</taxon>
        <taxon>Tracheophyta</taxon>
        <taxon>Spermatophyta</taxon>
        <taxon>Magnoliopsida</taxon>
        <taxon>eudicotyledons</taxon>
        <taxon>Gunneridae</taxon>
        <taxon>Pentapetalae</taxon>
        <taxon>rosids</taxon>
        <taxon>Vitales</taxon>
        <taxon>Vitaceae</taxon>
        <taxon>Viteae</taxon>
        <taxon>Vitis</taxon>
    </lineage>
</organism>
<dbReference type="AlphaFoldDB" id="A0A438KA24"/>
<evidence type="ECO:0000256" key="2">
    <source>
        <dbReference type="ARBA" id="ARBA00022737"/>
    </source>
</evidence>
<sequence>MLWKPKYKNHTLLIVSKPAIGDTKDKKACVGEIVKQGVSSNLPPRTNPRATNHLERLQTALLDIENDVMELDWHNTHDQHVIAGDITKKRYFGWYDMSDERWVQFTIMRWDSGSNVGEFDGHSKRVLSCAFKPTRPFRIVTCGEDFLVNFYEGPPFKFKQSHRFVVV</sequence>
<dbReference type="InterPro" id="IPR011045">
    <property type="entry name" value="N2O_reductase_N"/>
</dbReference>
<dbReference type="InterPro" id="IPR001680">
    <property type="entry name" value="WD40_rpt"/>
</dbReference>
<proteinExistence type="predicted"/>
<dbReference type="InterPro" id="IPR015943">
    <property type="entry name" value="WD40/YVTN_repeat-like_dom_sf"/>
</dbReference>
<gene>
    <name evidence="3" type="primary">AIP1-2_0</name>
    <name evidence="3" type="ORF">CK203_004299</name>
</gene>
<comment type="caution">
    <text evidence="3">The sequence shown here is derived from an EMBL/GenBank/DDBJ whole genome shotgun (WGS) entry which is preliminary data.</text>
</comment>
<dbReference type="SMART" id="SM00320">
    <property type="entry name" value="WD40"/>
    <property type="match status" value="1"/>
</dbReference>
<name>A0A438KA24_VITVI</name>
<evidence type="ECO:0000313" key="4">
    <source>
        <dbReference type="Proteomes" id="UP000288805"/>
    </source>
</evidence>
<keyword evidence="1" id="KW-0853">WD repeat</keyword>
<dbReference type="Gene3D" id="2.130.10.10">
    <property type="entry name" value="YVTN repeat-like/Quinoprotein amine dehydrogenase"/>
    <property type="match status" value="1"/>
</dbReference>
<protein>
    <submittedName>
        <fullName evidence="3">Actin-interacting protein 1-2</fullName>
    </submittedName>
</protein>
<keyword evidence="2" id="KW-0677">Repeat</keyword>
<accession>A0A438KA24</accession>
<dbReference type="SUPFAM" id="SSF50974">
    <property type="entry name" value="Nitrous oxide reductase, N-terminal domain"/>
    <property type="match status" value="1"/>
</dbReference>
<dbReference type="Proteomes" id="UP000288805">
    <property type="component" value="Unassembled WGS sequence"/>
</dbReference>
<evidence type="ECO:0000256" key="1">
    <source>
        <dbReference type="ARBA" id="ARBA00022574"/>
    </source>
</evidence>
<dbReference type="PANTHER" id="PTHR19856">
    <property type="entry name" value="WD-REPEATCONTAINING PROTEIN WDR1"/>
    <property type="match status" value="1"/>
</dbReference>